<name>A0A0F9D8W9_9ZZZZ</name>
<sequence>LVEQHIIKKSYKNWDQIDNLAFLSKNLYNSAIYTIKQEERGIGQKKKQ</sequence>
<dbReference type="EMBL" id="LAZR01040550">
    <property type="protein sequence ID" value="KKL14211.1"/>
    <property type="molecule type" value="Genomic_DNA"/>
</dbReference>
<organism evidence="1">
    <name type="scientific">marine sediment metagenome</name>
    <dbReference type="NCBI Taxonomy" id="412755"/>
    <lineage>
        <taxon>unclassified sequences</taxon>
        <taxon>metagenomes</taxon>
        <taxon>ecological metagenomes</taxon>
    </lineage>
</organism>
<evidence type="ECO:0000313" key="1">
    <source>
        <dbReference type="EMBL" id="KKL14211.1"/>
    </source>
</evidence>
<comment type="caution">
    <text evidence="1">The sequence shown here is derived from an EMBL/GenBank/DDBJ whole genome shotgun (WGS) entry which is preliminary data.</text>
</comment>
<feature type="non-terminal residue" evidence="1">
    <location>
        <position position="1"/>
    </location>
</feature>
<reference evidence="1" key="1">
    <citation type="journal article" date="2015" name="Nature">
        <title>Complex archaea that bridge the gap between prokaryotes and eukaryotes.</title>
        <authorList>
            <person name="Spang A."/>
            <person name="Saw J.H."/>
            <person name="Jorgensen S.L."/>
            <person name="Zaremba-Niedzwiedzka K."/>
            <person name="Martijn J."/>
            <person name="Lind A.E."/>
            <person name="van Eijk R."/>
            <person name="Schleper C."/>
            <person name="Guy L."/>
            <person name="Ettema T.J."/>
        </authorList>
    </citation>
    <scope>NUCLEOTIDE SEQUENCE</scope>
</reference>
<accession>A0A0F9D8W9</accession>
<gene>
    <name evidence="1" type="ORF">LCGC14_2517970</name>
</gene>
<dbReference type="AlphaFoldDB" id="A0A0F9D8W9"/>
<proteinExistence type="predicted"/>
<protein>
    <submittedName>
        <fullName evidence="1">Uncharacterized protein</fullName>
    </submittedName>
</protein>